<feature type="domain" description="Response regulatory" evidence="3">
    <location>
        <begin position="3"/>
        <end position="121"/>
    </location>
</feature>
<proteinExistence type="predicted"/>
<protein>
    <submittedName>
        <fullName evidence="4">Nitrogen assimilation regulatory protein</fullName>
    </submittedName>
</protein>
<dbReference type="InterPro" id="IPR050595">
    <property type="entry name" value="Bact_response_regulator"/>
</dbReference>
<dbReference type="SUPFAM" id="SSF52172">
    <property type="entry name" value="CheY-like"/>
    <property type="match status" value="1"/>
</dbReference>
<feature type="modified residue" description="4-aspartylphosphate" evidence="2">
    <location>
        <position position="52"/>
    </location>
</feature>
<dbReference type="AlphaFoldDB" id="A0A5C6DRQ4"/>
<dbReference type="GO" id="GO:0000160">
    <property type="term" value="P:phosphorelay signal transduction system"/>
    <property type="evidence" value="ECO:0007669"/>
    <property type="project" value="InterPro"/>
</dbReference>
<name>A0A5C6DRQ4_9BACT</name>
<keyword evidence="1 2" id="KW-0597">Phosphoprotein</keyword>
<dbReference type="Gene3D" id="3.40.50.2300">
    <property type="match status" value="1"/>
</dbReference>
<comment type="caution">
    <text evidence="4">The sequence shown here is derived from an EMBL/GenBank/DDBJ whole genome shotgun (WGS) entry which is preliminary data.</text>
</comment>
<dbReference type="InterPro" id="IPR001789">
    <property type="entry name" value="Sig_transdc_resp-reg_receiver"/>
</dbReference>
<gene>
    <name evidence="4" type="primary">ntrC</name>
    <name evidence="4" type="ORF">Q31b_44850</name>
</gene>
<dbReference type="RefSeq" id="WP_197171987.1">
    <property type="nucleotide sequence ID" value="NZ_SJPY01000007.1"/>
</dbReference>
<evidence type="ECO:0000259" key="3">
    <source>
        <dbReference type="PROSITE" id="PS50110"/>
    </source>
</evidence>
<keyword evidence="5" id="KW-1185">Reference proteome</keyword>
<dbReference type="Proteomes" id="UP000315471">
    <property type="component" value="Unassembled WGS sequence"/>
</dbReference>
<reference evidence="4 5" key="1">
    <citation type="submission" date="2019-02" db="EMBL/GenBank/DDBJ databases">
        <title>Deep-cultivation of Planctomycetes and their phenomic and genomic characterization uncovers novel biology.</title>
        <authorList>
            <person name="Wiegand S."/>
            <person name="Jogler M."/>
            <person name="Boedeker C."/>
            <person name="Pinto D."/>
            <person name="Vollmers J."/>
            <person name="Rivas-Marin E."/>
            <person name="Kohn T."/>
            <person name="Peeters S.H."/>
            <person name="Heuer A."/>
            <person name="Rast P."/>
            <person name="Oberbeckmann S."/>
            <person name="Bunk B."/>
            <person name="Jeske O."/>
            <person name="Meyerdierks A."/>
            <person name="Storesund J.E."/>
            <person name="Kallscheuer N."/>
            <person name="Luecker S."/>
            <person name="Lage O.M."/>
            <person name="Pohl T."/>
            <person name="Merkel B.J."/>
            <person name="Hornburger P."/>
            <person name="Mueller R.-W."/>
            <person name="Bruemmer F."/>
            <person name="Labrenz M."/>
            <person name="Spormann A.M."/>
            <person name="Op Den Camp H."/>
            <person name="Overmann J."/>
            <person name="Amann R."/>
            <person name="Jetten M.S.M."/>
            <person name="Mascher T."/>
            <person name="Medema M.H."/>
            <person name="Devos D.P."/>
            <person name="Kaster A.-K."/>
            <person name="Ovreas L."/>
            <person name="Rohde M."/>
            <person name="Galperin M.Y."/>
            <person name="Jogler C."/>
        </authorList>
    </citation>
    <scope>NUCLEOTIDE SEQUENCE [LARGE SCALE GENOMIC DNA]</scope>
    <source>
        <strain evidence="4 5">Q31b</strain>
    </source>
</reference>
<dbReference type="PANTHER" id="PTHR44591">
    <property type="entry name" value="STRESS RESPONSE REGULATOR PROTEIN 1"/>
    <property type="match status" value="1"/>
</dbReference>
<evidence type="ECO:0000313" key="5">
    <source>
        <dbReference type="Proteomes" id="UP000315471"/>
    </source>
</evidence>
<dbReference type="EMBL" id="SJPY01000007">
    <property type="protein sequence ID" value="TWU37696.1"/>
    <property type="molecule type" value="Genomic_DNA"/>
</dbReference>
<dbReference type="Pfam" id="PF00072">
    <property type="entry name" value="Response_reg"/>
    <property type="match status" value="1"/>
</dbReference>
<accession>A0A5C6DRQ4</accession>
<dbReference type="PROSITE" id="PS50110">
    <property type="entry name" value="RESPONSE_REGULATORY"/>
    <property type="match status" value="1"/>
</dbReference>
<dbReference type="SMART" id="SM00448">
    <property type="entry name" value="REC"/>
    <property type="match status" value="1"/>
</dbReference>
<sequence>MRVCFAADDLRASREMMRTWFSMLDYECKTFSGGTDTWEAILESPPDLVVADIEMPRGSGLDLLSAIRNHSDVQIRTLPVIMISGLVDAEIARIAEDFKATCLLPKPLDMKQFEEVIDQIESQREWRSNTVFESAFPIQVATLKIARPSAMPAVSPKLRRMARRIQESGSQLSP</sequence>
<organism evidence="4 5">
    <name type="scientific">Novipirellula aureliae</name>
    <dbReference type="NCBI Taxonomy" id="2527966"/>
    <lineage>
        <taxon>Bacteria</taxon>
        <taxon>Pseudomonadati</taxon>
        <taxon>Planctomycetota</taxon>
        <taxon>Planctomycetia</taxon>
        <taxon>Pirellulales</taxon>
        <taxon>Pirellulaceae</taxon>
        <taxon>Novipirellula</taxon>
    </lineage>
</organism>
<dbReference type="PANTHER" id="PTHR44591:SF23">
    <property type="entry name" value="CHEY SUBFAMILY"/>
    <property type="match status" value="1"/>
</dbReference>
<evidence type="ECO:0000313" key="4">
    <source>
        <dbReference type="EMBL" id="TWU37696.1"/>
    </source>
</evidence>
<dbReference type="InterPro" id="IPR011006">
    <property type="entry name" value="CheY-like_superfamily"/>
</dbReference>
<evidence type="ECO:0000256" key="2">
    <source>
        <dbReference type="PROSITE-ProRule" id="PRU00169"/>
    </source>
</evidence>
<dbReference type="CDD" id="cd00156">
    <property type="entry name" value="REC"/>
    <property type="match status" value="1"/>
</dbReference>
<evidence type="ECO:0000256" key="1">
    <source>
        <dbReference type="ARBA" id="ARBA00022553"/>
    </source>
</evidence>